<protein>
    <recommendedName>
        <fullName evidence="4">MORF/ORRM1/DAG-like MORF domain-containing protein</fullName>
    </recommendedName>
</protein>
<dbReference type="PANTHER" id="PTHR31346">
    <property type="entry name" value="MULTIPLE ORGANELLAR RNA EDITING FACTOR 2, CHLOROPLASTIC-RELATED-RELATED"/>
    <property type="match status" value="1"/>
</dbReference>
<dbReference type="InterPro" id="IPR039206">
    <property type="entry name" value="MORF/ORRM1/DAG-like"/>
</dbReference>
<keyword evidence="2" id="KW-0175">Coiled coil</keyword>
<keyword evidence="6" id="KW-1185">Reference proteome</keyword>
<keyword evidence="1" id="KW-0809">Transit peptide</keyword>
<evidence type="ECO:0000313" key="6">
    <source>
        <dbReference type="Proteomes" id="UP000631114"/>
    </source>
</evidence>
<gene>
    <name evidence="5" type="ORF">IFM89_003968</name>
</gene>
<dbReference type="Proteomes" id="UP000631114">
    <property type="component" value="Unassembled WGS sequence"/>
</dbReference>
<dbReference type="OrthoDB" id="1913091at2759"/>
<evidence type="ECO:0000256" key="2">
    <source>
        <dbReference type="SAM" id="Coils"/>
    </source>
</evidence>
<evidence type="ECO:0000256" key="3">
    <source>
        <dbReference type="SAM" id="MobiDB-lite"/>
    </source>
</evidence>
<name>A0A835H341_9MAGN</name>
<sequence length="466" mass="53206">MLHRRALQPLTKASAYRFSTSTTNPNTKLLFSSVTQNKKAVSHRYFSYSSSLDYQKSILDAGLVARYLQWTPISPSSQPMKETVLDGRDMKHWLVICDSPDPDLSRDDIIDIYIKTLAQILGSEGKARKQIYSVSTKHYFAFGCTVSEQLSYRIREMPKVRWVFPDSYTDIKNKEYPGEPFIDGQVVPYDPKYHEQWLQNKKNHEEMLTGLPETLICKQGSETKVTPQPMSVDVQPPIQNPDFQNSDMLPPVQNSDIHYRDMGKLPTRELATEIKEEVVEESHLLSSDTTSITTPVTENPKIPKAQKRKRQASTGSSGCQTPKDKEYTSELDLSFWPLLEKAKATAKEVTERAGDLYSQVKKYQAEAEGLRAEKDKDKAFISVLKEEIDKLLIEIDGLATKFKDANDNYAQLASEKSDLEEANDKIVAHLEAVKKDRDEQIRRSISGMKSFFDQLEMAKTELWRNN</sequence>
<dbReference type="AlphaFoldDB" id="A0A835H341"/>
<feature type="region of interest" description="Disordered" evidence="3">
    <location>
        <begin position="279"/>
        <end position="325"/>
    </location>
</feature>
<evidence type="ECO:0000259" key="4">
    <source>
        <dbReference type="Pfam" id="PF21864"/>
    </source>
</evidence>
<dbReference type="InterPro" id="IPR054059">
    <property type="entry name" value="MORF/ORRM1/DAG-like_MORF"/>
</dbReference>
<evidence type="ECO:0000313" key="5">
    <source>
        <dbReference type="EMBL" id="KAF9591345.1"/>
    </source>
</evidence>
<feature type="compositionally biased region" description="Polar residues" evidence="3">
    <location>
        <begin position="284"/>
        <end position="297"/>
    </location>
</feature>
<organism evidence="5 6">
    <name type="scientific">Coptis chinensis</name>
    <dbReference type="NCBI Taxonomy" id="261450"/>
    <lineage>
        <taxon>Eukaryota</taxon>
        <taxon>Viridiplantae</taxon>
        <taxon>Streptophyta</taxon>
        <taxon>Embryophyta</taxon>
        <taxon>Tracheophyta</taxon>
        <taxon>Spermatophyta</taxon>
        <taxon>Magnoliopsida</taxon>
        <taxon>Ranunculales</taxon>
        <taxon>Ranunculaceae</taxon>
        <taxon>Coptidoideae</taxon>
        <taxon>Coptis</taxon>
    </lineage>
</organism>
<accession>A0A835H341</accession>
<dbReference type="GO" id="GO:0005739">
    <property type="term" value="C:mitochondrion"/>
    <property type="evidence" value="ECO:0007669"/>
    <property type="project" value="TreeGrafter"/>
</dbReference>
<dbReference type="Pfam" id="PF21864">
    <property type="entry name" value="MORF_dom"/>
    <property type="match status" value="1"/>
</dbReference>
<feature type="coiled-coil region" evidence="2">
    <location>
        <begin position="346"/>
        <end position="439"/>
    </location>
</feature>
<proteinExistence type="predicted"/>
<dbReference type="GO" id="GO:0080156">
    <property type="term" value="P:mitochondrial mRNA modification"/>
    <property type="evidence" value="ECO:0007669"/>
    <property type="project" value="TreeGrafter"/>
</dbReference>
<dbReference type="GO" id="GO:0016554">
    <property type="term" value="P:cytidine to uridine editing"/>
    <property type="evidence" value="ECO:0007669"/>
    <property type="project" value="InterPro"/>
</dbReference>
<reference evidence="5 6" key="1">
    <citation type="submission" date="2020-10" db="EMBL/GenBank/DDBJ databases">
        <title>The Coptis chinensis genome and diversification of protoberbering-type alkaloids.</title>
        <authorList>
            <person name="Wang B."/>
            <person name="Shu S."/>
            <person name="Song C."/>
            <person name="Liu Y."/>
        </authorList>
    </citation>
    <scope>NUCLEOTIDE SEQUENCE [LARGE SCALE GENOMIC DNA]</scope>
    <source>
        <strain evidence="5">HL-2020</strain>
        <tissue evidence="5">Leaf</tissue>
    </source>
</reference>
<dbReference type="PANTHER" id="PTHR31346:SF4">
    <property type="entry name" value="MULTIPLE ORGANELLAR RNA EDITING FACTOR 8, CHLOROPLASTIC_MITOCHONDRIAL"/>
    <property type="match status" value="1"/>
</dbReference>
<comment type="caution">
    <text evidence="5">The sequence shown here is derived from an EMBL/GenBank/DDBJ whole genome shotgun (WGS) entry which is preliminary data.</text>
</comment>
<dbReference type="EMBL" id="JADFTS010000008">
    <property type="protein sequence ID" value="KAF9591345.1"/>
    <property type="molecule type" value="Genomic_DNA"/>
</dbReference>
<feature type="domain" description="MORF/ORRM1/DAG-like MORF" evidence="4">
    <location>
        <begin position="91"/>
        <end position="181"/>
    </location>
</feature>
<evidence type="ECO:0000256" key="1">
    <source>
        <dbReference type="ARBA" id="ARBA00022946"/>
    </source>
</evidence>